<dbReference type="AlphaFoldDB" id="A0A3P6QE41"/>
<sequence>MMKKIIQKQEDSQRRYEQTLKQVKQRAVELSSPRPFETITTLADFTQLPSEIEYIHYCVGDNVITYCGNDKTNSNDDNNNVNNSNTSVMKKCNLCNVEVRIVYCMYIGKI</sequence>
<name>A0A3P6QE41_ANISI</name>
<dbReference type="OrthoDB" id="71500at2759"/>
<accession>A0A3P6QE41</accession>
<dbReference type="Proteomes" id="UP000267096">
    <property type="component" value="Unassembled WGS sequence"/>
</dbReference>
<reference evidence="1 2" key="1">
    <citation type="submission" date="2018-11" db="EMBL/GenBank/DDBJ databases">
        <authorList>
            <consortium name="Pathogen Informatics"/>
        </authorList>
    </citation>
    <scope>NUCLEOTIDE SEQUENCE [LARGE SCALE GENOMIC DNA]</scope>
</reference>
<gene>
    <name evidence="1" type="ORF">ASIM_LOCUS7383</name>
</gene>
<proteinExistence type="predicted"/>
<keyword evidence="2" id="KW-1185">Reference proteome</keyword>
<organism evidence="1 2">
    <name type="scientific">Anisakis simplex</name>
    <name type="common">Herring worm</name>
    <dbReference type="NCBI Taxonomy" id="6269"/>
    <lineage>
        <taxon>Eukaryota</taxon>
        <taxon>Metazoa</taxon>
        <taxon>Ecdysozoa</taxon>
        <taxon>Nematoda</taxon>
        <taxon>Chromadorea</taxon>
        <taxon>Rhabditida</taxon>
        <taxon>Spirurina</taxon>
        <taxon>Ascaridomorpha</taxon>
        <taxon>Ascaridoidea</taxon>
        <taxon>Anisakidae</taxon>
        <taxon>Anisakis</taxon>
        <taxon>Anisakis simplex complex</taxon>
    </lineage>
</organism>
<evidence type="ECO:0000313" key="2">
    <source>
        <dbReference type="Proteomes" id="UP000267096"/>
    </source>
</evidence>
<dbReference type="EMBL" id="UYRR01017755">
    <property type="protein sequence ID" value="VDK29068.1"/>
    <property type="molecule type" value="Genomic_DNA"/>
</dbReference>
<evidence type="ECO:0000313" key="1">
    <source>
        <dbReference type="EMBL" id="VDK29068.1"/>
    </source>
</evidence>
<protein>
    <submittedName>
        <fullName evidence="1">Uncharacterized protein</fullName>
    </submittedName>
</protein>